<keyword evidence="1" id="KW-0560">Oxidoreductase</keyword>
<evidence type="ECO:0000313" key="4">
    <source>
        <dbReference type="Proteomes" id="UP000198788"/>
    </source>
</evidence>
<protein>
    <submittedName>
        <fullName evidence="3">NADH-FMN oxidoreductase RutF, flavin reductase (DIM6/NTAB) family</fullName>
    </submittedName>
</protein>
<dbReference type="Gene3D" id="2.30.110.10">
    <property type="entry name" value="Electron Transport, Fmn-binding Protein, Chain A"/>
    <property type="match status" value="1"/>
</dbReference>
<dbReference type="InterPro" id="IPR050268">
    <property type="entry name" value="NADH-dep_flavin_reductase"/>
</dbReference>
<organism evidence="3 4">
    <name type="scientific">Brevundimonas viscosa</name>
    <dbReference type="NCBI Taxonomy" id="871741"/>
    <lineage>
        <taxon>Bacteria</taxon>
        <taxon>Pseudomonadati</taxon>
        <taxon>Pseudomonadota</taxon>
        <taxon>Alphaproteobacteria</taxon>
        <taxon>Caulobacterales</taxon>
        <taxon>Caulobacteraceae</taxon>
        <taxon>Brevundimonas</taxon>
    </lineage>
</organism>
<keyword evidence="4" id="KW-1185">Reference proteome</keyword>
<dbReference type="EMBL" id="FOZV01000002">
    <property type="protein sequence ID" value="SFS46336.1"/>
    <property type="molecule type" value="Genomic_DNA"/>
</dbReference>
<dbReference type="OrthoDB" id="9792858at2"/>
<accession>A0A1I6Q1K1</accession>
<dbReference type="Proteomes" id="UP000198788">
    <property type="component" value="Unassembled WGS sequence"/>
</dbReference>
<dbReference type="STRING" id="871741.SAMN05192570_1479"/>
<dbReference type="InterPro" id="IPR012349">
    <property type="entry name" value="Split_barrel_FMN-bd"/>
</dbReference>
<dbReference type="PANTHER" id="PTHR30466:SF1">
    <property type="entry name" value="FMN REDUCTASE (NADH) RUTF"/>
    <property type="match status" value="1"/>
</dbReference>
<evidence type="ECO:0000313" key="3">
    <source>
        <dbReference type="EMBL" id="SFS46336.1"/>
    </source>
</evidence>
<sequence>MTLEPPPDHPTAETTAYRRALGAFATGVCVVTADSAQGPLGLTINSFTSVSLKPRLILWCLDERSERWPAFAAADRFAVHVLSAADRPRAARFARGVALLSEGEFERQADGAPCLPDALARFDCAAHDRIRMGDHMIIVGRVEDFAVGEGPALTYWRGRYGAMGEGE</sequence>
<dbReference type="SMART" id="SM00903">
    <property type="entry name" value="Flavin_Reduct"/>
    <property type="match status" value="1"/>
</dbReference>
<gene>
    <name evidence="3" type="ORF">SAMN05192570_1479</name>
</gene>
<dbReference type="PANTHER" id="PTHR30466">
    <property type="entry name" value="FLAVIN REDUCTASE"/>
    <property type="match status" value="1"/>
</dbReference>
<reference evidence="4" key="1">
    <citation type="submission" date="2016-10" db="EMBL/GenBank/DDBJ databases">
        <authorList>
            <person name="Varghese N."/>
            <person name="Submissions S."/>
        </authorList>
    </citation>
    <scope>NUCLEOTIDE SEQUENCE [LARGE SCALE GENOMIC DNA]</scope>
    <source>
        <strain evidence="4">CGMCC 1.10683</strain>
    </source>
</reference>
<evidence type="ECO:0000259" key="2">
    <source>
        <dbReference type="SMART" id="SM00903"/>
    </source>
</evidence>
<dbReference type="GO" id="GO:0042602">
    <property type="term" value="F:riboflavin reductase (NADPH) activity"/>
    <property type="evidence" value="ECO:0007669"/>
    <property type="project" value="TreeGrafter"/>
</dbReference>
<proteinExistence type="predicted"/>
<dbReference type="SUPFAM" id="SSF50475">
    <property type="entry name" value="FMN-binding split barrel"/>
    <property type="match status" value="1"/>
</dbReference>
<dbReference type="AlphaFoldDB" id="A0A1I6Q1K1"/>
<dbReference type="GO" id="GO:0006208">
    <property type="term" value="P:pyrimidine nucleobase catabolic process"/>
    <property type="evidence" value="ECO:0007669"/>
    <property type="project" value="TreeGrafter"/>
</dbReference>
<dbReference type="GO" id="GO:0010181">
    <property type="term" value="F:FMN binding"/>
    <property type="evidence" value="ECO:0007669"/>
    <property type="project" value="InterPro"/>
</dbReference>
<name>A0A1I6Q1K1_9CAUL</name>
<dbReference type="RefSeq" id="WP_092308312.1">
    <property type="nucleotide sequence ID" value="NZ_FOZV01000002.1"/>
</dbReference>
<dbReference type="InterPro" id="IPR002563">
    <property type="entry name" value="Flavin_Rdtase-like_dom"/>
</dbReference>
<dbReference type="Pfam" id="PF01613">
    <property type="entry name" value="Flavin_Reduct"/>
    <property type="match status" value="1"/>
</dbReference>
<evidence type="ECO:0000256" key="1">
    <source>
        <dbReference type="ARBA" id="ARBA00023002"/>
    </source>
</evidence>
<feature type="domain" description="Flavin reductase like" evidence="2">
    <location>
        <begin position="21"/>
        <end position="162"/>
    </location>
</feature>